<evidence type="ECO:0000313" key="2">
    <source>
        <dbReference type="Proteomes" id="UP000051048"/>
    </source>
</evidence>
<name>A0A0R1U2L2_9LACO</name>
<proteinExistence type="predicted"/>
<evidence type="ECO:0000313" key="1">
    <source>
        <dbReference type="EMBL" id="KRL85170.1"/>
    </source>
</evidence>
<gene>
    <name evidence="1" type="ORF">FC36_GL000540</name>
</gene>
<dbReference type="InterPro" id="IPR036866">
    <property type="entry name" value="RibonucZ/Hydroxyglut_hydro"/>
</dbReference>
<dbReference type="Proteomes" id="UP000051048">
    <property type="component" value="Unassembled WGS sequence"/>
</dbReference>
<sequence length="263" mass="29360">MNIQTYPTGVLLPDLGLDTLGQTTILTHLSQSNLDLLTKYPDHDFYLSLDLFMLLQKMTRLGILATYPSNMKTLPLGYPTTIGPYTVTALASDNGYLGAIALILEKDGQKIGYLPSFLPQGIHKTRIKKLKKHLNAAQLDILLIAQSMATEQPALNYKQLTKYFTTQLATASSFAAYPYSPELLLRLDDLAQKQGHPLNWQPDFQAYLQAFDLYHDFSSVGQLEQVSQADLTLGYDLNLTATMTPAELREVVHVIAAQKTIYF</sequence>
<dbReference type="Gene3D" id="3.60.15.10">
    <property type="entry name" value="Ribonuclease Z/Hydroxyacylglutathione hydrolase-like"/>
    <property type="match status" value="1"/>
</dbReference>
<dbReference type="RefSeq" id="WP_023858847.1">
    <property type="nucleotide sequence ID" value="NZ_AZFH01000001.1"/>
</dbReference>
<accession>A0A0R1U2L2</accession>
<dbReference type="EMBL" id="AZFH01000001">
    <property type="protein sequence ID" value="KRL85170.1"/>
    <property type="molecule type" value="Genomic_DNA"/>
</dbReference>
<reference evidence="1 2" key="1">
    <citation type="journal article" date="2015" name="Genome Announc.">
        <title>Expanding the biotechnology potential of lactobacilli through comparative genomics of 213 strains and associated genera.</title>
        <authorList>
            <person name="Sun Z."/>
            <person name="Harris H.M."/>
            <person name="McCann A."/>
            <person name="Guo C."/>
            <person name="Argimon S."/>
            <person name="Zhang W."/>
            <person name="Yang X."/>
            <person name="Jeffery I.B."/>
            <person name="Cooney J.C."/>
            <person name="Kagawa T.F."/>
            <person name="Liu W."/>
            <person name="Song Y."/>
            <person name="Salvetti E."/>
            <person name="Wrobel A."/>
            <person name="Rasinkangas P."/>
            <person name="Parkhill J."/>
            <person name="Rea M.C."/>
            <person name="O'Sullivan O."/>
            <person name="Ritari J."/>
            <person name="Douillard F.P."/>
            <person name="Paul Ross R."/>
            <person name="Yang R."/>
            <person name="Briner A.E."/>
            <person name="Felis G.E."/>
            <person name="de Vos W.M."/>
            <person name="Barrangou R."/>
            <person name="Klaenhammer T.R."/>
            <person name="Caufield P.W."/>
            <person name="Cui Y."/>
            <person name="Zhang H."/>
            <person name="O'Toole P.W."/>
        </authorList>
    </citation>
    <scope>NUCLEOTIDE SEQUENCE [LARGE SCALE GENOMIC DNA]</scope>
    <source>
        <strain evidence="1 2">DSM 15833</strain>
    </source>
</reference>
<organism evidence="1 2">
    <name type="scientific">Ligilactobacillus equi DSM 15833 = JCM 10991</name>
    <dbReference type="NCBI Taxonomy" id="1423740"/>
    <lineage>
        <taxon>Bacteria</taxon>
        <taxon>Bacillati</taxon>
        <taxon>Bacillota</taxon>
        <taxon>Bacilli</taxon>
        <taxon>Lactobacillales</taxon>
        <taxon>Lactobacillaceae</taxon>
        <taxon>Ligilactobacillus</taxon>
    </lineage>
</organism>
<dbReference type="STRING" id="1423740.FC36_GL000540"/>
<dbReference type="OrthoDB" id="2274407at2"/>
<dbReference type="PATRIC" id="fig|1423740.3.peg.586"/>
<protein>
    <submittedName>
        <fullName evidence="1">Uncharacterized protein</fullName>
    </submittedName>
</protein>
<comment type="caution">
    <text evidence="1">The sequence shown here is derived from an EMBL/GenBank/DDBJ whole genome shotgun (WGS) entry which is preliminary data.</text>
</comment>
<dbReference type="AlphaFoldDB" id="A0A0R1U2L2"/>